<dbReference type="Pfam" id="PF06724">
    <property type="entry name" value="DUF1206"/>
    <property type="match status" value="3"/>
</dbReference>
<keyword evidence="1" id="KW-1133">Transmembrane helix</keyword>
<evidence type="ECO:0000313" key="4">
    <source>
        <dbReference type="Proteomes" id="UP000198525"/>
    </source>
</evidence>
<feature type="domain" description="DUF1206" evidence="2">
    <location>
        <begin position="101"/>
        <end position="171"/>
    </location>
</feature>
<feature type="domain" description="DUF1206" evidence="2">
    <location>
        <begin position="197"/>
        <end position="265"/>
    </location>
</feature>
<dbReference type="InterPro" id="IPR009597">
    <property type="entry name" value="DUF1206"/>
</dbReference>
<dbReference type="AlphaFoldDB" id="A0A1G9A607"/>
<organism evidence="3 4">
    <name type="scientific">Billgrantia gudaonensis</name>
    <dbReference type="NCBI Taxonomy" id="376427"/>
    <lineage>
        <taxon>Bacteria</taxon>
        <taxon>Pseudomonadati</taxon>
        <taxon>Pseudomonadota</taxon>
        <taxon>Gammaproteobacteria</taxon>
        <taxon>Oceanospirillales</taxon>
        <taxon>Halomonadaceae</taxon>
        <taxon>Billgrantia</taxon>
    </lineage>
</organism>
<evidence type="ECO:0000259" key="2">
    <source>
        <dbReference type="Pfam" id="PF06724"/>
    </source>
</evidence>
<feature type="transmembrane region" description="Helical" evidence="1">
    <location>
        <begin position="20"/>
        <end position="43"/>
    </location>
</feature>
<dbReference type="STRING" id="376427.SAMN04487954_11356"/>
<feature type="transmembrane region" description="Helical" evidence="1">
    <location>
        <begin position="145"/>
        <end position="162"/>
    </location>
</feature>
<dbReference type="EMBL" id="FNES01000013">
    <property type="protein sequence ID" value="SDK22651.1"/>
    <property type="molecule type" value="Genomic_DNA"/>
</dbReference>
<feature type="transmembrane region" description="Helical" evidence="1">
    <location>
        <begin position="198"/>
        <end position="219"/>
    </location>
</feature>
<dbReference type="RefSeq" id="WP_089687425.1">
    <property type="nucleotide sequence ID" value="NZ_FNES01000013.1"/>
</dbReference>
<gene>
    <name evidence="3" type="ORF">SAMN04487954_11356</name>
</gene>
<feature type="domain" description="DUF1206" evidence="2">
    <location>
        <begin position="18"/>
        <end position="85"/>
    </location>
</feature>
<proteinExistence type="predicted"/>
<dbReference type="Proteomes" id="UP000198525">
    <property type="component" value="Unassembled WGS sequence"/>
</dbReference>
<protein>
    <recommendedName>
        <fullName evidence="2">DUF1206 domain-containing protein</fullName>
    </recommendedName>
</protein>
<keyword evidence="1" id="KW-0812">Transmembrane</keyword>
<keyword evidence="1" id="KW-0472">Membrane</keyword>
<feature type="transmembrane region" description="Helical" evidence="1">
    <location>
        <begin position="101"/>
        <end position="125"/>
    </location>
</feature>
<sequence>MPSRLTPLKPVLSATARVGYVAKGLVYLLIGGLASLAAAGLGGDNVGSKQAINRLIAQPFGDLMIGLLGAGLLAYALWRLLQALVDTEGMGLRLKAIGARLGFLASAAVHASLGAYCFDLLRHAATASGERQAQDRTAELMSHPGGGWLVFTAGLVFLGIGLRQSWRALRRTYLRNWYRREMSTAQRRLFEAITRWGLTARGVVFAVVGLFLCIAAWQTDPSQAQGLGGALSVLARQPFGPWLLGIVALGLVGYGIYCLINAAFRDTSID</sequence>
<evidence type="ECO:0000313" key="3">
    <source>
        <dbReference type="EMBL" id="SDK22651.1"/>
    </source>
</evidence>
<feature type="transmembrane region" description="Helical" evidence="1">
    <location>
        <begin position="63"/>
        <end position="81"/>
    </location>
</feature>
<keyword evidence="4" id="KW-1185">Reference proteome</keyword>
<name>A0A1G9A607_9GAMM</name>
<reference evidence="3 4" key="1">
    <citation type="submission" date="2016-10" db="EMBL/GenBank/DDBJ databases">
        <authorList>
            <person name="de Groot N.N."/>
        </authorList>
    </citation>
    <scope>NUCLEOTIDE SEQUENCE [LARGE SCALE GENOMIC DNA]</scope>
    <source>
        <strain evidence="3 4">CGMCC 1.6133</strain>
    </source>
</reference>
<feature type="transmembrane region" description="Helical" evidence="1">
    <location>
        <begin position="239"/>
        <end position="264"/>
    </location>
</feature>
<accession>A0A1G9A607</accession>
<dbReference type="OrthoDB" id="5702018at2"/>
<evidence type="ECO:0000256" key="1">
    <source>
        <dbReference type="SAM" id="Phobius"/>
    </source>
</evidence>